<dbReference type="InterPro" id="IPR035901">
    <property type="entry name" value="GIY-YIG_endonuc_sf"/>
</dbReference>
<dbReference type="Proteomes" id="UP000596092">
    <property type="component" value="Chromosome"/>
</dbReference>
<dbReference type="SUPFAM" id="SSF82771">
    <property type="entry name" value="GIY-YIG endonuclease"/>
    <property type="match status" value="1"/>
</dbReference>
<dbReference type="AlphaFoldDB" id="A0A7T6API6"/>
<evidence type="ECO:0000313" key="4">
    <source>
        <dbReference type="Proteomes" id="UP000596092"/>
    </source>
</evidence>
<dbReference type="PROSITE" id="PS50164">
    <property type="entry name" value="GIY_YIG"/>
    <property type="match status" value="1"/>
</dbReference>
<dbReference type="InterPro" id="IPR000305">
    <property type="entry name" value="GIY-YIG_endonuc"/>
</dbReference>
<dbReference type="Gene3D" id="3.40.1440.10">
    <property type="entry name" value="GIY-YIG endonuclease"/>
    <property type="match status" value="1"/>
</dbReference>
<gene>
    <name evidence="3" type="ORF">HP555_01825</name>
</gene>
<evidence type="ECO:0000259" key="2">
    <source>
        <dbReference type="PROSITE" id="PS50164"/>
    </source>
</evidence>
<dbReference type="CDD" id="cd10448">
    <property type="entry name" value="GIY-YIG_unchar_3"/>
    <property type="match status" value="1"/>
</dbReference>
<comment type="similarity">
    <text evidence="1">Belongs to the UPF0213 family.</text>
</comment>
<protein>
    <submittedName>
        <fullName evidence="3">GIY-YIG nuclease family protein</fullName>
    </submittedName>
</protein>
<dbReference type="KEGG" id="dog:HP555_01825"/>
<evidence type="ECO:0000256" key="1">
    <source>
        <dbReference type="ARBA" id="ARBA00007435"/>
    </source>
</evidence>
<reference evidence="3 4" key="1">
    <citation type="submission" date="2020-05" db="EMBL/GenBank/DDBJ databases">
        <title>Complete genome of Desulfobulbus oligotrophicus.</title>
        <authorList>
            <person name="Podar M."/>
        </authorList>
    </citation>
    <scope>NUCLEOTIDE SEQUENCE [LARGE SCALE GENOMIC DNA]</scope>
    <source>
        <strain evidence="3 4">Prop6</strain>
    </source>
</reference>
<sequence>MEDKHAYTYILASKRNGTLYTGVTSNLERRMYEHKNKTHPESFSAKYTVNLLVWYESGEDIQAAIELEKKIKNRSRAWKIALIEKNNPDWKDLSLDFVDSATTAAARPSCRMTGAGDKVISEPD</sequence>
<dbReference type="InterPro" id="IPR050190">
    <property type="entry name" value="UPF0213_domain"/>
</dbReference>
<organism evidence="3 4">
    <name type="scientific">Desulfobulbus oligotrophicus</name>
    <dbReference type="NCBI Taxonomy" id="1909699"/>
    <lineage>
        <taxon>Bacteria</taxon>
        <taxon>Pseudomonadati</taxon>
        <taxon>Thermodesulfobacteriota</taxon>
        <taxon>Desulfobulbia</taxon>
        <taxon>Desulfobulbales</taxon>
        <taxon>Desulfobulbaceae</taxon>
        <taxon>Desulfobulbus</taxon>
    </lineage>
</organism>
<dbReference type="SMART" id="SM00465">
    <property type="entry name" value="GIYc"/>
    <property type="match status" value="1"/>
</dbReference>
<dbReference type="Pfam" id="PF01541">
    <property type="entry name" value="GIY-YIG"/>
    <property type="match status" value="1"/>
</dbReference>
<feature type="domain" description="GIY-YIG" evidence="2">
    <location>
        <begin position="4"/>
        <end position="81"/>
    </location>
</feature>
<evidence type="ECO:0000313" key="3">
    <source>
        <dbReference type="EMBL" id="QQG64688.1"/>
    </source>
</evidence>
<name>A0A7T6API6_9BACT</name>
<accession>A0A7T6API6</accession>
<keyword evidence="4" id="KW-1185">Reference proteome</keyword>
<dbReference type="PANTHER" id="PTHR34477">
    <property type="entry name" value="UPF0213 PROTEIN YHBQ"/>
    <property type="match status" value="1"/>
</dbReference>
<dbReference type="PANTHER" id="PTHR34477:SF5">
    <property type="entry name" value="BSL5627 PROTEIN"/>
    <property type="match status" value="1"/>
</dbReference>
<proteinExistence type="inferred from homology"/>
<dbReference type="RefSeq" id="WP_199263521.1">
    <property type="nucleotide sequence ID" value="NZ_CP054140.1"/>
</dbReference>
<dbReference type="EMBL" id="CP054140">
    <property type="protein sequence ID" value="QQG64688.1"/>
    <property type="molecule type" value="Genomic_DNA"/>
</dbReference>